<feature type="domain" description="NAD(P)-binding" evidence="1">
    <location>
        <begin position="19"/>
        <end position="170"/>
    </location>
</feature>
<dbReference type="Gene3D" id="3.40.50.720">
    <property type="entry name" value="NAD(P)-binding Rossmann-like Domain"/>
    <property type="match status" value="1"/>
</dbReference>
<dbReference type="OrthoDB" id="751203at2"/>
<protein>
    <submittedName>
        <fullName evidence="2">SDR family NAD(P)-dependent oxidoreductase</fullName>
    </submittedName>
</protein>
<comment type="caution">
    <text evidence="2">The sequence shown here is derived from an EMBL/GenBank/DDBJ whole genome shotgun (WGS) entry which is preliminary data.</text>
</comment>
<dbReference type="Proteomes" id="UP000273500">
    <property type="component" value="Unassembled WGS sequence"/>
</dbReference>
<dbReference type="PANTHER" id="PTHR48079">
    <property type="entry name" value="PROTEIN YEEZ"/>
    <property type="match status" value="1"/>
</dbReference>
<reference evidence="2 3" key="1">
    <citation type="submission" date="2018-12" db="EMBL/GenBank/DDBJ databases">
        <authorList>
            <person name="Feng G."/>
            <person name="Zhu H."/>
        </authorList>
    </citation>
    <scope>NUCLEOTIDE SEQUENCE [LARGE SCALE GENOMIC DNA]</scope>
    <source>
        <strain evidence="2 3">KCTC 12533</strain>
    </source>
</reference>
<dbReference type="AlphaFoldDB" id="A0A3R9VAP3"/>
<keyword evidence="3" id="KW-1185">Reference proteome</keyword>
<gene>
    <name evidence="2" type="ORF">EI291_06110</name>
</gene>
<sequence length="281" mass="29940">MTDSTPSVALPTVAVLGCGWLGLPLARALVAAGYSVHGSTTTPGQLLTLRDAGIRPYLLRLSPTLSPTDADTLRALLRGVEVLVLNVPPSRAAGSPEAYPTLLSQVTEAAEAAGVQHILLVSSTGVYPDEPRLMREPDAVADDLALQPLLRAEALVQSDRHTVVRLAGLMGPGRSPGRFLAGRAGVAHGEAPVNMIHLRDCIGLLQSILERQLWGHTFNASAASHPSRRTFYTEAATRLGLQPPTFQEETTSGKQIDSSLIREMTGYQFRHDDVVAALAFC</sequence>
<dbReference type="InterPro" id="IPR016040">
    <property type="entry name" value="NAD(P)-bd_dom"/>
</dbReference>
<evidence type="ECO:0000259" key="1">
    <source>
        <dbReference type="Pfam" id="PF13460"/>
    </source>
</evidence>
<organism evidence="2 3">
    <name type="scientific">Hymenobacter rigui</name>
    <dbReference type="NCBI Taxonomy" id="334424"/>
    <lineage>
        <taxon>Bacteria</taxon>
        <taxon>Pseudomonadati</taxon>
        <taxon>Bacteroidota</taxon>
        <taxon>Cytophagia</taxon>
        <taxon>Cytophagales</taxon>
        <taxon>Hymenobacteraceae</taxon>
        <taxon>Hymenobacter</taxon>
    </lineage>
</organism>
<name>A0A3R9VAP3_9BACT</name>
<accession>A0A3R9VAP3</accession>
<evidence type="ECO:0000313" key="2">
    <source>
        <dbReference type="EMBL" id="RSK50225.1"/>
    </source>
</evidence>
<dbReference type="PANTHER" id="PTHR48079:SF6">
    <property type="entry name" value="NAD(P)-BINDING DOMAIN-CONTAINING PROTEIN-RELATED"/>
    <property type="match status" value="1"/>
</dbReference>
<proteinExistence type="predicted"/>
<dbReference type="GO" id="GO:0004029">
    <property type="term" value="F:aldehyde dehydrogenase (NAD+) activity"/>
    <property type="evidence" value="ECO:0007669"/>
    <property type="project" value="TreeGrafter"/>
</dbReference>
<dbReference type="InterPro" id="IPR036291">
    <property type="entry name" value="NAD(P)-bd_dom_sf"/>
</dbReference>
<dbReference type="SUPFAM" id="SSF51735">
    <property type="entry name" value="NAD(P)-binding Rossmann-fold domains"/>
    <property type="match status" value="1"/>
</dbReference>
<dbReference type="Pfam" id="PF13460">
    <property type="entry name" value="NAD_binding_10"/>
    <property type="match status" value="1"/>
</dbReference>
<dbReference type="GO" id="GO:0005737">
    <property type="term" value="C:cytoplasm"/>
    <property type="evidence" value="ECO:0007669"/>
    <property type="project" value="TreeGrafter"/>
</dbReference>
<evidence type="ECO:0000313" key="3">
    <source>
        <dbReference type="Proteomes" id="UP000273500"/>
    </source>
</evidence>
<dbReference type="RefSeq" id="WP_125418921.1">
    <property type="nucleotide sequence ID" value="NZ_RWIT01000002.1"/>
</dbReference>
<dbReference type="EMBL" id="RWIT01000002">
    <property type="protein sequence ID" value="RSK50225.1"/>
    <property type="molecule type" value="Genomic_DNA"/>
</dbReference>
<dbReference type="InterPro" id="IPR051783">
    <property type="entry name" value="NAD(P)-dependent_oxidoreduct"/>
</dbReference>